<dbReference type="Proteomes" id="UP000224607">
    <property type="component" value="Unassembled WGS sequence"/>
</dbReference>
<evidence type="ECO:0000313" key="4">
    <source>
        <dbReference type="Proteomes" id="UP000224607"/>
    </source>
</evidence>
<dbReference type="Proteomes" id="UP000198919">
    <property type="component" value="Unassembled WGS sequence"/>
</dbReference>
<organism evidence="2 3">
    <name type="scientific">Xenorhabdus mauleonii</name>
    <dbReference type="NCBI Taxonomy" id="351675"/>
    <lineage>
        <taxon>Bacteria</taxon>
        <taxon>Pseudomonadati</taxon>
        <taxon>Pseudomonadota</taxon>
        <taxon>Gammaproteobacteria</taxon>
        <taxon>Enterobacterales</taxon>
        <taxon>Morganellaceae</taxon>
        <taxon>Xenorhabdus</taxon>
    </lineage>
</organism>
<keyword evidence="4" id="KW-1185">Reference proteome</keyword>
<name>A0A1I3TES2_9GAMM</name>
<sequence>MLGKPIQTGIRCPEITLNGIDSKHNCFDAVMTTDYSAKFINNVVLQYFFTGIYVNSLLFSRGNCGYSITTIITTTAKAMIISCLE</sequence>
<reference evidence="2" key="1">
    <citation type="submission" date="2016-10" db="EMBL/GenBank/DDBJ databases">
        <authorList>
            <person name="de Groot N.N."/>
        </authorList>
    </citation>
    <scope>NUCLEOTIDE SEQUENCE [LARGE SCALE GENOMIC DNA]</scope>
    <source>
        <strain evidence="2">DSM 17908</strain>
    </source>
</reference>
<evidence type="ECO:0000313" key="3">
    <source>
        <dbReference type="Proteomes" id="UP000198919"/>
    </source>
</evidence>
<gene>
    <name evidence="2" type="ORF">SAMN05421680_1147</name>
    <name evidence="1" type="ORF">Xmau_02359</name>
</gene>
<accession>A0A1I3TES2</accession>
<dbReference type="EMBL" id="NITY01000008">
    <property type="protein sequence ID" value="PHM39761.1"/>
    <property type="molecule type" value="Genomic_DNA"/>
</dbReference>
<dbReference type="EMBL" id="FORG01000014">
    <property type="protein sequence ID" value="SFJ69668.1"/>
    <property type="molecule type" value="Genomic_DNA"/>
</dbReference>
<reference evidence="1 4" key="3">
    <citation type="journal article" date="2017" name="Nat. Microbiol.">
        <title>Natural product diversity associated with the nematode symbionts Photorhabdus and Xenorhabdus.</title>
        <authorList>
            <person name="Tobias N.J."/>
            <person name="Wolff H."/>
            <person name="Djahanschiri B."/>
            <person name="Grundmann F."/>
            <person name="Kronenwerth M."/>
            <person name="Shi Y.M."/>
            <person name="Simonyi S."/>
            <person name="Grun P."/>
            <person name="Shapiro-Ilan D."/>
            <person name="Pidot S.J."/>
            <person name="Stinear T.P."/>
            <person name="Ebersberger I."/>
            <person name="Bode H.B."/>
        </authorList>
    </citation>
    <scope>NUCLEOTIDE SEQUENCE [LARGE SCALE GENOMIC DNA]</scope>
    <source>
        <strain evidence="1 4">DSM 17908</strain>
    </source>
</reference>
<proteinExistence type="predicted"/>
<reference evidence="3" key="2">
    <citation type="submission" date="2016-10" db="EMBL/GenBank/DDBJ databases">
        <authorList>
            <person name="Varghese N."/>
            <person name="Submissions S."/>
        </authorList>
    </citation>
    <scope>NUCLEOTIDE SEQUENCE [LARGE SCALE GENOMIC DNA]</scope>
    <source>
        <strain evidence="3">DSM 17908</strain>
    </source>
</reference>
<evidence type="ECO:0000313" key="1">
    <source>
        <dbReference type="EMBL" id="PHM39761.1"/>
    </source>
</evidence>
<evidence type="ECO:0000313" key="2">
    <source>
        <dbReference type="EMBL" id="SFJ69668.1"/>
    </source>
</evidence>
<protein>
    <submittedName>
        <fullName evidence="2">Uncharacterized protein</fullName>
    </submittedName>
</protein>
<dbReference type="AlphaFoldDB" id="A0A1I3TES2"/>